<name>A0A396HY16_MEDTR</name>
<gene>
    <name evidence="1" type="ORF">MtrunA17_Chr4g0000101</name>
</gene>
<dbReference type="EMBL" id="PSQE01000004">
    <property type="protein sequence ID" value="RHN58230.1"/>
    <property type="molecule type" value="Genomic_DNA"/>
</dbReference>
<dbReference type="AlphaFoldDB" id="A0A396HY16"/>
<evidence type="ECO:0000313" key="1">
    <source>
        <dbReference type="EMBL" id="RHN58230.1"/>
    </source>
</evidence>
<proteinExistence type="predicted"/>
<dbReference type="Gramene" id="rna20117">
    <property type="protein sequence ID" value="RHN58230.1"/>
    <property type="gene ID" value="gene20117"/>
</dbReference>
<dbReference type="Proteomes" id="UP000265566">
    <property type="component" value="Chromosome 4"/>
</dbReference>
<reference evidence="1" key="1">
    <citation type="journal article" date="2018" name="Nat. Plants">
        <title>Whole-genome landscape of Medicago truncatula symbiotic genes.</title>
        <authorList>
            <person name="Pecrix Y."/>
            <person name="Gamas P."/>
            <person name="Carrere S."/>
        </authorList>
    </citation>
    <scope>NUCLEOTIDE SEQUENCE</scope>
    <source>
        <tissue evidence="1">Leaves</tissue>
    </source>
</reference>
<comment type="caution">
    <text evidence="1">The sequence shown here is derived from an EMBL/GenBank/DDBJ whole genome shotgun (WGS) entry which is preliminary data.</text>
</comment>
<protein>
    <submittedName>
        <fullName evidence="1">Uncharacterized protein</fullName>
    </submittedName>
</protein>
<sequence>MTSSHLAFSFRFPSKIIIKNFKSSFVTIFEYLDEFKLVESETKEDVVVVEEDDDEAEKNKNLLIRFFFKSTRRSTTTTTTEMITITELP</sequence>
<organism evidence="1">
    <name type="scientific">Medicago truncatula</name>
    <name type="common">Barrel medic</name>
    <name type="synonym">Medicago tribuloides</name>
    <dbReference type="NCBI Taxonomy" id="3880"/>
    <lineage>
        <taxon>Eukaryota</taxon>
        <taxon>Viridiplantae</taxon>
        <taxon>Streptophyta</taxon>
        <taxon>Embryophyta</taxon>
        <taxon>Tracheophyta</taxon>
        <taxon>Spermatophyta</taxon>
        <taxon>Magnoliopsida</taxon>
        <taxon>eudicotyledons</taxon>
        <taxon>Gunneridae</taxon>
        <taxon>Pentapetalae</taxon>
        <taxon>rosids</taxon>
        <taxon>fabids</taxon>
        <taxon>Fabales</taxon>
        <taxon>Fabaceae</taxon>
        <taxon>Papilionoideae</taxon>
        <taxon>50 kb inversion clade</taxon>
        <taxon>NPAAA clade</taxon>
        <taxon>Hologalegina</taxon>
        <taxon>IRL clade</taxon>
        <taxon>Trifolieae</taxon>
        <taxon>Medicago</taxon>
    </lineage>
</organism>
<accession>A0A396HY16</accession>